<protein>
    <submittedName>
        <fullName evidence="1">Uncharacterized protein</fullName>
    </submittedName>
</protein>
<keyword evidence="2" id="KW-1185">Reference proteome</keyword>
<reference evidence="2" key="1">
    <citation type="submission" date="2015-06" db="EMBL/GenBank/DDBJ databases">
        <title>Expansion of signal transduction pathways in fungi by whole-genome duplication.</title>
        <authorList>
            <consortium name="DOE Joint Genome Institute"/>
            <person name="Corrochano L.M."/>
            <person name="Kuo A."/>
            <person name="Marcet-Houben M."/>
            <person name="Polaino S."/>
            <person name="Salamov A."/>
            <person name="Villalobos J.M."/>
            <person name="Alvarez M.I."/>
            <person name="Avalos J."/>
            <person name="Benito E.P."/>
            <person name="Benoit I."/>
            <person name="Burger G."/>
            <person name="Camino L.P."/>
            <person name="Canovas D."/>
            <person name="Cerda-Olmedo E."/>
            <person name="Cheng J.-F."/>
            <person name="Dominguez A."/>
            <person name="Elias M."/>
            <person name="Eslava A.P."/>
            <person name="Glaser F."/>
            <person name="Grimwood J."/>
            <person name="Gutierrez G."/>
            <person name="Heitman J."/>
            <person name="Henrissat B."/>
            <person name="Iturriaga E.A."/>
            <person name="Lang B.F."/>
            <person name="Lavin J.L."/>
            <person name="Lee S."/>
            <person name="Li W."/>
            <person name="Lindquist E."/>
            <person name="Lopez-Garcia S."/>
            <person name="Luque E.M."/>
            <person name="Marcos A.T."/>
            <person name="Martin J."/>
            <person name="McCluskey K."/>
            <person name="Medina H.R."/>
            <person name="Miralles-Duran A."/>
            <person name="Miyazaki A."/>
            <person name="Munoz-Torres E."/>
            <person name="Oguiza J.A."/>
            <person name="Ohm R."/>
            <person name="Olmedo M."/>
            <person name="Orejas M."/>
            <person name="Ortiz-Castellanos L."/>
            <person name="Pisabarro A.G."/>
            <person name="Rodriguez-Romero J."/>
            <person name="Ruiz-Herrera J."/>
            <person name="Ruiz-Vazquez R."/>
            <person name="Sanz C."/>
            <person name="Schackwitz W."/>
            <person name="Schmutz J."/>
            <person name="Shahriari M."/>
            <person name="Shelest E."/>
            <person name="Silva-Franco F."/>
            <person name="Soanes D."/>
            <person name="Syed K."/>
            <person name="Tagua V.G."/>
            <person name="Talbot N.J."/>
            <person name="Thon M."/>
            <person name="De vries R.P."/>
            <person name="Wiebenga A."/>
            <person name="Yadav J.S."/>
            <person name="Braun E.L."/>
            <person name="Baker S."/>
            <person name="Garre V."/>
            <person name="Horwitz B."/>
            <person name="Torres-Martinez S."/>
            <person name="Idnurm A."/>
            <person name="Herrera-Estrella A."/>
            <person name="Gabaldon T."/>
            <person name="Grigoriev I.V."/>
        </authorList>
    </citation>
    <scope>NUCLEOTIDE SEQUENCE [LARGE SCALE GENOMIC DNA]</scope>
    <source>
        <strain evidence="2">NRRL 1555(-)</strain>
    </source>
</reference>
<evidence type="ECO:0000313" key="1">
    <source>
        <dbReference type="EMBL" id="OAD70539.1"/>
    </source>
</evidence>
<accession>A0A167LIJ0</accession>
<dbReference type="AlphaFoldDB" id="A0A167LIJ0"/>
<sequence>MPLLQVEVPEVSCHYGKLPAACQANVDLVSLPLASGSGLAWKTCNMKLHMVQCTWHFDIWLSHLLPLLIFVRLLLHSGSFFHMDHVSLNLQQYYTAEDLLEDWIIQHRQSYQNL</sequence>
<evidence type="ECO:0000313" key="2">
    <source>
        <dbReference type="Proteomes" id="UP000077315"/>
    </source>
</evidence>
<dbReference type="EMBL" id="KV440988">
    <property type="protein sequence ID" value="OAD70539.1"/>
    <property type="molecule type" value="Genomic_DNA"/>
</dbReference>
<dbReference type="Proteomes" id="UP000077315">
    <property type="component" value="Unassembled WGS sequence"/>
</dbReference>
<proteinExistence type="predicted"/>
<dbReference type="RefSeq" id="XP_018288579.1">
    <property type="nucleotide sequence ID" value="XM_018442133.1"/>
</dbReference>
<dbReference type="GeneID" id="29003039"/>
<name>A0A167LIJ0_PHYB8</name>
<gene>
    <name evidence="1" type="ORF">PHYBLDRAFT_69630</name>
</gene>
<organism evidence="1 2">
    <name type="scientific">Phycomyces blakesleeanus (strain ATCC 8743b / DSM 1359 / FGSC 10004 / NBRC 33097 / NRRL 1555)</name>
    <dbReference type="NCBI Taxonomy" id="763407"/>
    <lineage>
        <taxon>Eukaryota</taxon>
        <taxon>Fungi</taxon>
        <taxon>Fungi incertae sedis</taxon>
        <taxon>Mucoromycota</taxon>
        <taxon>Mucoromycotina</taxon>
        <taxon>Mucoromycetes</taxon>
        <taxon>Mucorales</taxon>
        <taxon>Phycomycetaceae</taxon>
        <taxon>Phycomyces</taxon>
    </lineage>
</organism>
<dbReference type="InParanoid" id="A0A167LIJ0"/>
<dbReference type="VEuPathDB" id="FungiDB:PHYBLDRAFT_69630"/>